<protein>
    <submittedName>
        <fullName evidence="1">Uncharacterized protein</fullName>
    </submittedName>
</protein>
<keyword evidence="2" id="KW-1185">Reference proteome</keyword>
<evidence type="ECO:0000313" key="1">
    <source>
        <dbReference type="EMBL" id="MBR7783669.1"/>
    </source>
</evidence>
<comment type="caution">
    <text evidence="1">The sequence shown here is derived from an EMBL/GenBank/DDBJ whole genome shotgun (WGS) entry which is preliminary data.</text>
</comment>
<dbReference type="AlphaFoldDB" id="A0A941I8A3"/>
<dbReference type="EMBL" id="JAGSPN010000013">
    <property type="protein sequence ID" value="MBR7783669.1"/>
    <property type="molecule type" value="Genomic_DNA"/>
</dbReference>
<evidence type="ECO:0000313" key="2">
    <source>
        <dbReference type="Proteomes" id="UP000680067"/>
    </source>
</evidence>
<accession>A0A941I8A3</accession>
<organism evidence="1 2">
    <name type="scientific">Undibacterium luofuense</name>
    <dbReference type="NCBI Taxonomy" id="2828733"/>
    <lineage>
        <taxon>Bacteria</taxon>
        <taxon>Pseudomonadati</taxon>
        <taxon>Pseudomonadota</taxon>
        <taxon>Betaproteobacteria</taxon>
        <taxon>Burkholderiales</taxon>
        <taxon>Oxalobacteraceae</taxon>
        <taxon>Undibacterium</taxon>
    </lineage>
</organism>
<dbReference type="RefSeq" id="WP_212688938.1">
    <property type="nucleotide sequence ID" value="NZ_JAGSPN010000013.1"/>
</dbReference>
<gene>
    <name evidence="1" type="ORF">KDM89_16100</name>
</gene>
<name>A0A941I8A3_9BURK</name>
<reference evidence="1" key="1">
    <citation type="submission" date="2021-04" db="EMBL/GenBank/DDBJ databases">
        <title>novel species isolated from subtropical streams in China.</title>
        <authorList>
            <person name="Lu H."/>
        </authorList>
    </citation>
    <scope>NUCLEOTIDE SEQUENCE</scope>
    <source>
        <strain evidence="1">LFS511W</strain>
    </source>
</reference>
<proteinExistence type="predicted"/>
<dbReference type="Proteomes" id="UP000680067">
    <property type="component" value="Unassembled WGS sequence"/>
</dbReference>
<sequence>MAYDLDSVIKLIVLRYALIPKQLLAFEYGYSKDAKEFDDLFVAGASEVARAIRTFLTFLEERKVSTTYSDKTNAIIAFSETLPFMDLQFSSLEFDPFEDFLSQEVDEYLDGKHVPKFFDPEIDDCSIFYVENPEYYYAWYNEIPDKSLKNLLTMYADLFLCT</sequence>